<dbReference type="InterPro" id="IPR002686">
    <property type="entry name" value="Transposase_17"/>
</dbReference>
<sequence length="145" mass="16319">MSLWRLYYHLVWATKKCQPLITTNIETELYSYIIGKADQLGSIIHAIDGVENHIHLVASIPPRISISNFVQNIKGSSAHHLNHLSSSKDVFIWQRGYGVFSLGGKQLEQAVAYVKNQKAHHLNGTTISSLENHTHEDDSPKFKTS</sequence>
<dbReference type="SMART" id="SM01321">
    <property type="entry name" value="Y1_Tnp"/>
    <property type="match status" value="1"/>
</dbReference>
<gene>
    <name evidence="3" type="primary">tnpA</name>
    <name evidence="3" type="ORF">KME28_06630</name>
</gene>
<dbReference type="PANTHER" id="PTHR33360">
    <property type="entry name" value="TRANSPOSASE FOR INSERTION SEQUENCE ELEMENT IS200"/>
    <property type="match status" value="1"/>
</dbReference>
<dbReference type="PANTHER" id="PTHR33360:SF2">
    <property type="entry name" value="TRANSPOSASE FOR INSERTION SEQUENCE ELEMENT IS200"/>
    <property type="match status" value="1"/>
</dbReference>
<dbReference type="Gene3D" id="3.30.70.1290">
    <property type="entry name" value="Transposase IS200-like"/>
    <property type="match status" value="1"/>
</dbReference>
<dbReference type="GO" id="GO:0004803">
    <property type="term" value="F:transposase activity"/>
    <property type="evidence" value="ECO:0007669"/>
    <property type="project" value="InterPro"/>
</dbReference>
<organism evidence="3 4">
    <name type="scientific">Pelatocladus maniniholoensis HA4357-MV3</name>
    <dbReference type="NCBI Taxonomy" id="1117104"/>
    <lineage>
        <taxon>Bacteria</taxon>
        <taxon>Bacillati</taxon>
        <taxon>Cyanobacteriota</taxon>
        <taxon>Cyanophyceae</taxon>
        <taxon>Nostocales</taxon>
        <taxon>Nostocaceae</taxon>
        <taxon>Pelatocladus</taxon>
    </lineage>
</organism>
<reference evidence="3" key="2">
    <citation type="journal article" date="2022" name="Microbiol. Resour. Announc.">
        <title>Metagenome Sequencing to Explore Phylogenomics of Terrestrial Cyanobacteria.</title>
        <authorList>
            <person name="Ward R.D."/>
            <person name="Stajich J.E."/>
            <person name="Johansen J.R."/>
            <person name="Huntemann M."/>
            <person name="Clum A."/>
            <person name="Foster B."/>
            <person name="Foster B."/>
            <person name="Roux S."/>
            <person name="Palaniappan K."/>
            <person name="Varghese N."/>
            <person name="Mukherjee S."/>
            <person name="Reddy T.B.K."/>
            <person name="Daum C."/>
            <person name="Copeland A."/>
            <person name="Chen I.A."/>
            <person name="Ivanova N.N."/>
            <person name="Kyrpides N.C."/>
            <person name="Shapiro N."/>
            <person name="Eloe-Fadrosh E.A."/>
            <person name="Pietrasiak N."/>
        </authorList>
    </citation>
    <scope>NUCLEOTIDE SEQUENCE</scope>
    <source>
        <strain evidence="3">HA4357-MV3</strain>
    </source>
</reference>
<protein>
    <submittedName>
        <fullName evidence="3">IS200/IS605 family transposase</fullName>
    </submittedName>
</protein>
<feature type="compositionally biased region" description="Basic and acidic residues" evidence="1">
    <location>
        <begin position="132"/>
        <end position="145"/>
    </location>
</feature>
<dbReference type="SUPFAM" id="SSF143422">
    <property type="entry name" value="Transposase IS200-like"/>
    <property type="match status" value="1"/>
</dbReference>
<dbReference type="NCBIfam" id="NF033573">
    <property type="entry name" value="transpos_IS200"/>
    <property type="match status" value="1"/>
</dbReference>
<feature type="region of interest" description="Disordered" evidence="1">
    <location>
        <begin position="124"/>
        <end position="145"/>
    </location>
</feature>
<name>A0A9E3LSD4_9NOST</name>
<dbReference type="EMBL" id="JAHHHW010000068">
    <property type="protein sequence ID" value="MBW4431398.1"/>
    <property type="molecule type" value="Genomic_DNA"/>
</dbReference>
<evidence type="ECO:0000259" key="2">
    <source>
        <dbReference type="SMART" id="SM01321"/>
    </source>
</evidence>
<reference evidence="3" key="1">
    <citation type="submission" date="2021-05" db="EMBL/GenBank/DDBJ databases">
        <authorList>
            <person name="Pietrasiak N."/>
            <person name="Ward R."/>
            <person name="Stajich J.E."/>
            <person name="Kurbessoian T."/>
        </authorList>
    </citation>
    <scope>NUCLEOTIDE SEQUENCE</scope>
    <source>
        <strain evidence="3">HA4357-MV3</strain>
    </source>
</reference>
<evidence type="ECO:0000256" key="1">
    <source>
        <dbReference type="SAM" id="MobiDB-lite"/>
    </source>
</evidence>
<proteinExistence type="predicted"/>
<dbReference type="Pfam" id="PF01797">
    <property type="entry name" value="Y1_Tnp"/>
    <property type="match status" value="1"/>
</dbReference>
<dbReference type="Proteomes" id="UP000813215">
    <property type="component" value="Unassembled WGS sequence"/>
</dbReference>
<feature type="domain" description="Transposase IS200-like" evidence="2">
    <location>
        <begin position="3"/>
        <end position="117"/>
    </location>
</feature>
<accession>A0A9E3LSD4</accession>
<comment type="caution">
    <text evidence="3">The sequence shown here is derived from an EMBL/GenBank/DDBJ whole genome shotgun (WGS) entry which is preliminary data.</text>
</comment>
<evidence type="ECO:0000313" key="3">
    <source>
        <dbReference type="EMBL" id="MBW4431398.1"/>
    </source>
</evidence>
<dbReference type="GO" id="GO:0003677">
    <property type="term" value="F:DNA binding"/>
    <property type="evidence" value="ECO:0007669"/>
    <property type="project" value="InterPro"/>
</dbReference>
<dbReference type="AlphaFoldDB" id="A0A9E3LSD4"/>
<evidence type="ECO:0000313" key="4">
    <source>
        <dbReference type="Proteomes" id="UP000813215"/>
    </source>
</evidence>
<dbReference type="GO" id="GO:0006313">
    <property type="term" value="P:DNA transposition"/>
    <property type="evidence" value="ECO:0007669"/>
    <property type="project" value="InterPro"/>
</dbReference>
<dbReference type="InterPro" id="IPR036515">
    <property type="entry name" value="Transposase_17_sf"/>
</dbReference>